<reference evidence="3" key="1">
    <citation type="journal article" date="2019" name="Int. J. Syst. Evol. Microbiol.">
        <title>The Global Catalogue of Microorganisms (GCM) 10K type strain sequencing project: providing services to taxonomists for standard genome sequencing and annotation.</title>
        <authorList>
            <consortium name="The Broad Institute Genomics Platform"/>
            <consortium name="The Broad Institute Genome Sequencing Center for Infectious Disease"/>
            <person name="Wu L."/>
            <person name="Ma J."/>
        </authorList>
    </citation>
    <scope>NUCLEOTIDE SEQUENCE [LARGE SCALE GENOMIC DNA]</scope>
    <source>
        <strain evidence="3">CCUG 56756</strain>
    </source>
</reference>
<evidence type="ECO:0000259" key="1">
    <source>
        <dbReference type="Pfam" id="PF06276"/>
    </source>
</evidence>
<name>A0ABW3L6B6_9BACL</name>
<organism evidence="2 3">
    <name type="scientific">Metaplanococcus flavidus</name>
    <dbReference type="NCBI Taxonomy" id="569883"/>
    <lineage>
        <taxon>Bacteria</taxon>
        <taxon>Bacillati</taxon>
        <taxon>Bacillota</taxon>
        <taxon>Bacilli</taxon>
        <taxon>Bacillales</taxon>
        <taxon>Caryophanaceae</taxon>
        <taxon>Metaplanococcus</taxon>
    </lineage>
</organism>
<comment type="caution">
    <text evidence="2">The sequence shown here is derived from an EMBL/GenBank/DDBJ whole genome shotgun (WGS) entry which is preliminary data.</text>
</comment>
<dbReference type="EMBL" id="JBHTKI010000002">
    <property type="protein sequence ID" value="MFD1029944.1"/>
    <property type="molecule type" value="Genomic_DNA"/>
</dbReference>
<protein>
    <submittedName>
        <fullName evidence="2">IucA/IucC family C-terminal-domain containing protein</fullName>
    </submittedName>
</protein>
<gene>
    <name evidence="2" type="ORF">ACFQ1X_00635</name>
</gene>
<dbReference type="Proteomes" id="UP001597109">
    <property type="component" value="Unassembled WGS sequence"/>
</dbReference>
<sequence>MSFPNQLKIALASQSVAVDRPLANPLSVDVRSRIEELKNWSGSQNDGVAVSYFFRQYALFVTAQFQLLTHQNGYFECPVEDLNFNRVHNYGYNLLETHISSAHFKEIDANERFSAFHYILHTQIAELIEAFKEHVKISPIILWENILGSLLWFYANLEQRDPRRTAEDLEWLMDDANWVSMRKSEMSRLLGETSLQRAVAGPLRKTCCLYKELPHFDTCTFCPQPN</sequence>
<feature type="domain" description="Aerobactin siderophore biosynthesis IucA/IucC-like C-terminal" evidence="1">
    <location>
        <begin position="103"/>
        <end position="182"/>
    </location>
</feature>
<dbReference type="InterPro" id="IPR022770">
    <property type="entry name" value="IucA/IucC-like_C"/>
</dbReference>
<proteinExistence type="predicted"/>
<dbReference type="RefSeq" id="WP_144840623.1">
    <property type="nucleotide sequence ID" value="NZ_JBHTKI010000002.1"/>
</dbReference>
<evidence type="ECO:0000313" key="3">
    <source>
        <dbReference type="Proteomes" id="UP001597109"/>
    </source>
</evidence>
<dbReference type="Pfam" id="PF06276">
    <property type="entry name" value="FhuF"/>
    <property type="match status" value="1"/>
</dbReference>
<accession>A0ABW3L6B6</accession>
<evidence type="ECO:0000313" key="2">
    <source>
        <dbReference type="EMBL" id="MFD1029944.1"/>
    </source>
</evidence>
<keyword evidence="3" id="KW-1185">Reference proteome</keyword>